<dbReference type="Gene3D" id="3.10.100.10">
    <property type="entry name" value="Mannose-Binding Protein A, subunit A"/>
    <property type="match status" value="1"/>
</dbReference>
<evidence type="ECO:0000313" key="2">
    <source>
        <dbReference type="Proteomes" id="UP000324222"/>
    </source>
</evidence>
<keyword evidence="2" id="KW-1185">Reference proteome</keyword>
<protein>
    <submittedName>
        <fullName evidence="1">Uncharacterized protein</fullName>
    </submittedName>
</protein>
<name>A0A5B7IGP2_PORTR</name>
<dbReference type="AlphaFoldDB" id="A0A5B7IGP2"/>
<dbReference type="InterPro" id="IPR016187">
    <property type="entry name" value="CTDL_fold"/>
</dbReference>
<proteinExistence type="predicted"/>
<comment type="caution">
    <text evidence="1">The sequence shown here is derived from an EMBL/GenBank/DDBJ whole genome shotgun (WGS) entry which is preliminary data.</text>
</comment>
<evidence type="ECO:0000313" key="1">
    <source>
        <dbReference type="EMBL" id="MPC80697.1"/>
    </source>
</evidence>
<sequence length="126" mass="13573">MGSPQGSDTLACLAVMVEKSGDPLMYRAQDCNLAGTHQLCGLPGGCPSNYYLHEGLCYQVLSPDTPFTDLTEALSACLTKGSTLAYPETLARITYLEGLLRMQDNFGESGTAVLGLNDKYVMQVRK</sequence>
<dbReference type="EMBL" id="VSRR010054769">
    <property type="protein sequence ID" value="MPC80697.1"/>
    <property type="molecule type" value="Genomic_DNA"/>
</dbReference>
<gene>
    <name evidence="1" type="ORF">E2C01_075285</name>
</gene>
<dbReference type="InterPro" id="IPR016186">
    <property type="entry name" value="C-type_lectin-like/link_sf"/>
</dbReference>
<accession>A0A5B7IGP2</accession>
<dbReference type="Proteomes" id="UP000324222">
    <property type="component" value="Unassembled WGS sequence"/>
</dbReference>
<organism evidence="1 2">
    <name type="scientific">Portunus trituberculatus</name>
    <name type="common">Swimming crab</name>
    <name type="synonym">Neptunus trituberculatus</name>
    <dbReference type="NCBI Taxonomy" id="210409"/>
    <lineage>
        <taxon>Eukaryota</taxon>
        <taxon>Metazoa</taxon>
        <taxon>Ecdysozoa</taxon>
        <taxon>Arthropoda</taxon>
        <taxon>Crustacea</taxon>
        <taxon>Multicrustacea</taxon>
        <taxon>Malacostraca</taxon>
        <taxon>Eumalacostraca</taxon>
        <taxon>Eucarida</taxon>
        <taxon>Decapoda</taxon>
        <taxon>Pleocyemata</taxon>
        <taxon>Brachyura</taxon>
        <taxon>Eubrachyura</taxon>
        <taxon>Portunoidea</taxon>
        <taxon>Portunidae</taxon>
        <taxon>Portuninae</taxon>
        <taxon>Portunus</taxon>
    </lineage>
</organism>
<dbReference type="SUPFAM" id="SSF56436">
    <property type="entry name" value="C-type lectin-like"/>
    <property type="match status" value="1"/>
</dbReference>
<reference evidence="1 2" key="1">
    <citation type="submission" date="2019-05" db="EMBL/GenBank/DDBJ databases">
        <title>Another draft genome of Portunus trituberculatus and its Hox gene families provides insights of decapod evolution.</title>
        <authorList>
            <person name="Jeong J.-H."/>
            <person name="Song I."/>
            <person name="Kim S."/>
            <person name="Choi T."/>
            <person name="Kim D."/>
            <person name="Ryu S."/>
            <person name="Kim W."/>
        </authorList>
    </citation>
    <scope>NUCLEOTIDE SEQUENCE [LARGE SCALE GENOMIC DNA]</scope>
    <source>
        <tissue evidence="1">Muscle</tissue>
    </source>
</reference>